<keyword evidence="2" id="KW-1185">Reference proteome</keyword>
<reference evidence="1" key="1">
    <citation type="journal article" date="2014" name="Int. J. Syst. Evol. Microbiol.">
        <title>Complete genome sequence of Corynebacterium casei LMG S-19264T (=DSM 44701T), isolated from a smear-ripened cheese.</title>
        <authorList>
            <consortium name="US DOE Joint Genome Institute (JGI-PGF)"/>
            <person name="Walter F."/>
            <person name="Albersmeier A."/>
            <person name="Kalinowski J."/>
            <person name="Ruckert C."/>
        </authorList>
    </citation>
    <scope>NUCLEOTIDE SEQUENCE</scope>
    <source>
        <strain evidence="1">CGMCC 1.15447</strain>
    </source>
</reference>
<organism evidence="1 2">
    <name type="scientific">Edaphobacter acidisoli</name>
    <dbReference type="NCBI Taxonomy" id="2040573"/>
    <lineage>
        <taxon>Bacteria</taxon>
        <taxon>Pseudomonadati</taxon>
        <taxon>Acidobacteriota</taxon>
        <taxon>Terriglobia</taxon>
        <taxon>Terriglobales</taxon>
        <taxon>Acidobacteriaceae</taxon>
        <taxon>Edaphobacter</taxon>
    </lineage>
</organism>
<comment type="caution">
    <text evidence="1">The sequence shown here is derived from an EMBL/GenBank/DDBJ whole genome shotgun (WGS) entry which is preliminary data.</text>
</comment>
<reference evidence="1" key="2">
    <citation type="submission" date="2020-09" db="EMBL/GenBank/DDBJ databases">
        <authorList>
            <person name="Sun Q."/>
            <person name="Zhou Y."/>
        </authorList>
    </citation>
    <scope>NUCLEOTIDE SEQUENCE</scope>
    <source>
        <strain evidence="1">CGMCC 1.15447</strain>
    </source>
</reference>
<dbReference type="Proteomes" id="UP000648801">
    <property type="component" value="Unassembled WGS sequence"/>
</dbReference>
<name>A0A916RLL3_9BACT</name>
<evidence type="ECO:0000313" key="1">
    <source>
        <dbReference type="EMBL" id="GGA61900.1"/>
    </source>
</evidence>
<proteinExistence type="predicted"/>
<evidence type="ECO:0000313" key="2">
    <source>
        <dbReference type="Proteomes" id="UP000648801"/>
    </source>
</evidence>
<dbReference type="EMBL" id="BMJB01000001">
    <property type="protein sequence ID" value="GGA61900.1"/>
    <property type="molecule type" value="Genomic_DNA"/>
</dbReference>
<accession>A0A916RLL3</accession>
<gene>
    <name evidence="1" type="ORF">GCM10011507_11790</name>
</gene>
<protein>
    <submittedName>
        <fullName evidence="1">Uncharacterized protein</fullName>
    </submittedName>
</protein>
<sequence length="152" mass="17184">MIHILRSDGTEFVAPREVSPIQLSDKMDMQVSVREPVIAKDGRTVGWLAEFPNCCTSYPIPLVLVLYRDGTILRRIVPKTGLPLWRWAFLEDGNEVEYYADTVHSNLNPTCELRDVMSGELLDEWHRGKSKTLPGWAEPFAKDVGDLEGPSN</sequence>
<dbReference type="AlphaFoldDB" id="A0A916RLL3"/>